<feature type="coiled-coil region" evidence="4">
    <location>
        <begin position="211"/>
        <end position="293"/>
    </location>
</feature>
<dbReference type="InterPro" id="IPR038729">
    <property type="entry name" value="Rad50/SbcC_AAA"/>
</dbReference>
<dbReference type="PANTHER" id="PTHR32114:SF2">
    <property type="entry name" value="ABC TRANSPORTER ABCH.3"/>
    <property type="match status" value="1"/>
</dbReference>
<feature type="coiled-coil region" evidence="4">
    <location>
        <begin position="435"/>
        <end position="469"/>
    </location>
</feature>
<evidence type="ECO:0000256" key="3">
    <source>
        <dbReference type="ARBA" id="ARBA00013368"/>
    </source>
</evidence>
<keyword evidence="4" id="KW-0175">Coiled coil</keyword>
<dbReference type="Gene3D" id="3.40.50.300">
    <property type="entry name" value="P-loop containing nucleotide triphosphate hydrolases"/>
    <property type="match status" value="2"/>
</dbReference>
<proteinExistence type="inferred from homology"/>
<evidence type="ECO:0000256" key="2">
    <source>
        <dbReference type="ARBA" id="ARBA00011322"/>
    </source>
</evidence>
<protein>
    <recommendedName>
        <fullName evidence="3">Nuclease SbcCD subunit C</fullName>
    </recommendedName>
</protein>
<feature type="domain" description="Rad50/SbcC-type AAA" evidence="5">
    <location>
        <begin position="5"/>
        <end position="238"/>
    </location>
</feature>
<evidence type="ECO:0000256" key="1">
    <source>
        <dbReference type="ARBA" id="ARBA00006930"/>
    </source>
</evidence>
<sequence>MIIKKLILNNFRQYYGQQSISFAYGETDNVTVIHGENGSGKTALINAFLWVLYGKPLNLPNSHEVINRRFVRESSLTGVAEITTSVKLYFEDGSHQFEIERFLNHKFDGTAYLPSKKTEVLLKRINESGEGEIIKSVSDTIDKIIPQKLSSFFFFDGERIDNLGKQRAKNEIKESIKLMMGLDLFVAAKKHLQSAKKNFQEELAKKNGGEYQELIINRNELNDEKEKLINRLSDARSNIVALQEEIKVVDEKLQADAEIGAIQIEYDSKKKELERLQKALVSIENELAKLLSSNGHLVMSLSLIQQIENKSENDDRLESYLDKEFLEKLEKEEFCICGRPISEHEKEHIAHLRTSSAYSQYNGIQVLNKKMNGIKEKRKNIFEQVRVYSNQRNQQLKDIVTVQQEIAELNVNKGSKNNPELIDLQKKFTQLEHSIQEQRAMIMYYEKQREELNMKVDLFEKQIAKKERENLKELNLQNSLNTSMKFEKVISRLLEFQEEDVRKRLAFQIKEVFSKFLRKNYNVTMTSDYELIVTDNSHEEVGMSQGEGQLTSLAFIGAIVDMQRKKAEKPNSDFQIKGANMKAVYPLVMDSPFGALDADHRKRVAEGIHQLSDQVIVIVSTSQWDGEVENQLSKHAGKEYTLHYIEDNALEFTQIVEGRI</sequence>
<evidence type="ECO:0000313" key="6">
    <source>
        <dbReference type="EMBL" id="MEI4463065.1"/>
    </source>
</evidence>
<comment type="subunit">
    <text evidence="2">Heterodimer of SbcC and SbcD.</text>
</comment>
<evidence type="ECO:0000313" key="7">
    <source>
        <dbReference type="Proteomes" id="UP001387110"/>
    </source>
</evidence>
<reference evidence="6 7" key="1">
    <citation type="submission" date="2023-12" db="EMBL/GenBank/DDBJ databases">
        <authorList>
            <person name="Easwaran N."/>
            <person name="Lazarus H.P.S."/>
        </authorList>
    </citation>
    <scope>NUCLEOTIDE SEQUENCE [LARGE SCALE GENOMIC DNA]</scope>
    <source>
        <strain evidence="6 7">VIT-2023</strain>
    </source>
</reference>
<dbReference type="Pfam" id="PF13476">
    <property type="entry name" value="AAA_23"/>
    <property type="match status" value="1"/>
</dbReference>
<dbReference type="SUPFAM" id="SSF52540">
    <property type="entry name" value="P-loop containing nucleoside triphosphate hydrolases"/>
    <property type="match status" value="1"/>
</dbReference>
<comment type="caution">
    <text evidence="6">The sequence shown here is derived from an EMBL/GenBank/DDBJ whole genome shotgun (WGS) entry which is preliminary data.</text>
</comment>
<gene>
    <name evidence="6" type="ORF">SZL87_11555</name>
</gene>
<name>A0ABU8EJG8_9BACL</name>
<evidence type="ECO:0000256" key="4">
    <source>
        <dbReference type="SAM" id="Coils"/>
    </source>
</evidence>
<dbReference type="PANTHER" id="PTHR32114">
    <property type="entry name" value="ABC TRANSPORTER ABCH.3"/>
    <property type="match status" value="1"/>
</dbReference>
<organism evidence="6 7">
    <name type="scientific">Exiguobacterium indicum</name>
    <dbReference type="NCBI Taxonomy" id="296995"/>
    <lineage>
        <taxon>Bacteria</taxon>
        <taxon>Bacillati</taxon>
        <taxon>Bacillota</taxon>
        <taxon>Bacilli</taxon>
        <taxon>Bacillales</taxon>
        <taxon>Bacillales Family XII. Incertae Sedis</taxon>
        <taxon>Exiguobacterium</taxon>
    </lineage>
</organism>
<dbReference type="Proteomes" id="UP001387110">
    <property type="component" value="Unassembled WGS sequence"/>
</dbReference>
<evidence type="ECO:0000259" key="5">
    <source>
        <dbReference type="Pfam" id="PF13476"/>
    </source>
</evidence>
<dbReference type="InterPro" id="IPR027417">
    <property type="entry name" value="P-loop_NTPase"/>
</dbReference>
<accession>A0ABU8EJG8</accession>
<comment type="similarity">
    <text evidence="1">Belongs to the SMC family. SbcC subfamily.</text>
</comment>
<dbReference type="RefSeq" id="WP_336449420.1">
    <property type="nucleotide sequence ID" value="NZ_JBAWKY010000003.1"/>
</dbReference>
<dbReference type="EMBL" id="JBAWKY010000003">
    <property type="protein sequence ID" value="MEI4463065.1"/>
    <property type="molecule type" value="Genomic_DNA"/>
</dbReference>
<keyword evidence="7" id="KW-1185">Reference proteome</keyword>